<dbReference type="Proteomes" id="UP001519887">
    <property type="component" value="Unassembled WGS sequence"/>
</dbReference>
<dbReference type="Pfam" id="PF21311">
    <property type="entry name" value="Phage_RBD_prop"/>
    <property type="match status" value="1"/>
</dbReference>
<dbReference type="RefSeq" id="WP_210038593.1">
    <property type="nucleotide sequence ID" value="NZ_JBHLVU010000011.1"/>
</dbReference>
<dbReference type="EMBL" id="JAHZIK010000799">
    <property type="protein sequence ID" value="MBW7457269.1"/>
    <property type="molecule type" value="Genomic_DNA"/>
</dbReference>
<evidence type="ECO:0000313" key="4">
    <source>
        <dbReference type="Proteomes" id="UP001519887"/>
    </source>
</evidence>
<dbReference type="InterPro" id="IPR048799">
    <property type="entry name" value="P68_RBP_TagC-like_beta-prop"/>
</dbReference>
<gene>
    <name evidence="3" type="ORF">K0U00_24825</name>
</gene>
<reference evidence="3 4" key="1">
    <citation type="submission" date="2021-07" db="EMBL/GenBank/DDBJ databases">
        <title>Paenibacillus radiodurans sp. nov., isolated from the southeastern edge of Tengger Desert.</title>
        <authorList>
            <person name="Zhang G."/>
        </authorList>
    </citation>
    <scope>NUCLEOTIDE SEQUENCE [LARGE SCALE GENOMIC DNA]</scope>
    <source>
        <strain evidence="3 4">CCM 7311</strain>
    </source>
</reference>
<organism evidence="3 4">
    <name type="scientific">Paenibacillus sepulcri</name>
    <dbReference type="NCBI Taxonomy" id="359917"/>
    <lineage>
        <taxon>Bacteria</taxon>
        <taxon>Bacillati</taxon>
        <taxon>Bacillota</taxon>
        <taxon>Bacilli</taxon>
        <taxon>Bacillales</taxon>
        <taxon>Paenibacillaceae</taxon>
        <taxon>Paenibacillus</taxon>
    </lineage>
</organism>
<feature type="chain" id="PRO_5046582961" description="P68 RBP/TagC-like beta-propeller domain-containing protein" evidence="1">
    <location>
        <begin position="30"/>
        <end position="340"/>
    </location>
</feature>
<evidence type="ECO:0000313" key="3">
    <source>
        <dbReference type="EMBL" id="MBW7457269.1"/>
    </source>
</evidence>
<evidence type="ECO:0000259" key="2">
    <source>
        <dbReference type="Pfam" id="PF21311"/>
    </source>
</evidence>
<keyword evidence="4" id="KW-1185">Reference proteome</keyword>
<sequence length="340" mass="36622">MMKIRVAKWAGALLFILLAAITFESYTQAAVPVSQRFDLTDPSTQLIRSKALHNNTVLQSFAFDNTNKKIFTVQLMAGGQQLPGESAPVSGANRALNGDLCVTKLDLSGNVEGYMFLKGFGHGVQIGAEPVGSASYLWTEVDALSDGTSGWGSKLARFQFVNGQVLTSASSSLTKFELVPGADRTTVNIDMTHGYLTMRYREDGSFRYGVYSLAQVKAGNYTAFADIAQPSGLGTFQGFTSFGSTLYLLEGNSYNSTTSIYPNGNTYITSVNLNNGIVSDKQLTKAGYTLTFREPEGMAVQIPDTNHPENARLGIGLASTVSESNTSKLASIYYKDSLTD</sequence>
<evidence type="ECO:0000256" key="1">
    <source>
        <dbReference type="SAM" id="SignalP"/>
    </source>
</evidence>
<comment type="caution">
    <text evidence="3">The sequence shown here is derived from an EMBL/GenBank/DDBJ whole genome shotgun (WGS) entry which is preliminary data.</text>
</comment>
<accession>A0ABS7C8R0</accession>
<feature type="signal peptide" evidence="1">
    <location>
        <begin position="1"/>
        <end position="29"/>
    </location>
</feature>
<proteinExistence type="predicted"/>
<name>A0ABS7C8R0_9BACL</name>
<keyword evidence="1" id="KW-0732">Signal</keyword>
<feature type="domain" description="P68 RBP/TagC-like beta-propeller" evidence="2">
    <location>
        <begin position="57"/>
        <end position="303"/>
    </location>
</feature>
<protein>
    <recommendedName>
        <fullName evidence="2">P68 RBP/TagC-like beta-propeller domain-containing protein</fullName>
    </recommendedName>
</protein>